<evidence type="ECO:0000256" key="1">
    <source>
        <dbReference type="SAM" id="MobiDB-lite"/>
    </source>
</evidence>
<keyword evidence="2" id="KW-0812">Transmembrane</keyword>
<dbReference type="HOGENOM" id="CLU_052168_0_0_11"/>
<accession>A8M4G0</accession>
<dbReference type="eggNOG" id="COG3468">
    <property type="taxonomic scope" value="Bacteria"/>
</dbReference>
<evidence type="ECO:0000256" key="2">
    <source>
        <dbReference type="SAM" id="Phobius"/>
    </source>
</evidence>
<feature type="region of interest" description="Disordered" evidence="1">
    <location>
        <begin position="325"/>
        <end position="431"/>
    </location>
</feature>
<sequence>MTATSPRLAPGSRPSWRARWADRENDRRQRVHAADADAWRRRADELTRLRIEVGLLGTGRSRAAPVMLAPGEVVHRVFPNAELVEVVAGPAAPLPVPGLAVDLTGTDEPPGPLPQGIRAADVGKAVVTDRRVVFCGRHQRRVWWYEELAGPAHHDRSPLTLLPTTDGSPVAGLLIPPPATLAFRFYLTLAFADGLGNRDAVAACLDELVAVHQCARPTAPPVAVPDQAPATARLGDRRFVGAAAAAVAASLVAAIVVTAGSALPPVAPMARTRTPPHPVDAASPTGPSPNLKPVPSAPPQPEPRTVTPPAVVVVVPSTAEAPAVAPVRTPVDPPARAASGSRTGLLAGGRHTRRRWAGHPKQRPLDPACRAAAREAWSTGLRRAGRDGHSGGRTHRRDGATTGAEPERRAGPGPDRATDRAGSVATCCSPR</sequence>
<organism evidence="3">
    <name type="scientific">Salinispora arenicola (strain CNS-205)</name>
    <dbReference type="NCBI Taxonomy" id="391037"/>
    <lineage>
        <taxon>Bacteria</taxon>
        <taxon>Bacillati</taxon>
        <taxon>Actinomycetota</taxon>
        <taxon>Actinomycetes</taxon>
        <taxon>Micromonosporales</taxon>
        <taxon>Micromonosporaceae</taxon>
        <taxon>Salinispora</taxon>
    </lineage>
</organism>
<dbReference type="KEGG" id="saq:Sare_0972"/>
<keyword evidence="2" id="KW-0472">Membrane</keyword>
<dbReference type="EMBL" id="CP000850">
    <property type="protein sequence ID" value="ABV96884.1"/>
    <property type="molecule type" value="Genomic_DNA"/>
</dbReference>
<proteinExistence type="predicted"/>
<dbReference type="AlphaFoldDB" id="A8M4G0"/>
<reference evidence="3" key="1">
    <citation type="submission" date="2007-10" db="EMBL/GenBank/DDBJ databases">
        <title>Complete sequence of Salinispora arenicola CNS-205.</title>
        <authorList>
            <consortium name="US DOE Joint Genome Institute"/>
            <person name="Copeland A."/>
            <person name="Lucas S."/>
            <person name="Lapidus A."/>
            <person name="Barry K."/>
            <person name="Glavina del Rio T."/>
            <person name="Dalin E."/>
            <person name="Tice H."/>
            <person name="Pitluck S."/>
            <person name="Foster B."/>
            <person name="Schmutz J."/>
            <person name="Larimer F."/>
            <person name="Land M."/>
            <person name="Hauser L."/>
            <person name="Kyrpides N."/>
            <person name="Ivanova N."/>
            <person name="Jensen P.R."/>
            <person name="Moore B.S."/>
            <person name="Penn K."/>
            <person name="Jenkins C."/>
            <person name="Udwary D."/>
            <person name="Xiang L."/>
            <person name="Gontang E."/>
            <person name="Richardson P."/>
        </authorList>
    </citation>
    <scope>NUCLEOTIDE SEQUENCE [LARGE SCALE GENOMIC DNA]</scope>
    <source>
        <strain evidence="3">CNS-205</strain>
    </source>
</reference>
<feature type="region of interest" description="Disordered" evidence="1">
    <location>
        <begin position="268"/>
        <end position="305"/>
    </location>
</feature>
<protein>
    <submittedName>
        <fullName evidence="3">Uncharacterized protein</fullName>
    </submittedName>
</protein>
<dbReference type="PATRIC" id="fig|391037.6.peg.988"/>
<name>A8M4G0_SALAI</name>
<evidence type="ECO:0000313" key="3">
    <source>
        <dbReference type="EMBL" id="ABV96884.1"/>
    </source>
</evidence>
<dbReference type="STRING" id="391037.Sare_0972"/>
<feature type="compositionally biased region" description="Pro residues" evidence="1">
    <location>
        <begin position="286"/>
        <end position="302"/>
    </location>
</feature>
<dbReference type="OrthoDB" id="4169181at2"/>
<feature type="compositionally biased region" description="Basic residues" evidence="1">
    <location>
        <begin position="350"/>
        <end position="362"/>
    </location>
</feature>
<feature type="transmembrane region" description="Helical" evidence="2">
    <location>
        <begin position="239"/>
        <end position="263"/>
    </location>
</feature>
<keyword evidence="2" id="KW-1133">Transmembrane helix</keyword>
<gene>
    <name evidence="3" type="ordered locus">Sare_0972</name>
</gene>